<evidence type="ECO:0008006" key="3">
    <source>
        <dbReference type="Google" id="ProtNLM"/>
    </source>
</evidence>
<organism evidence="1 2">
    <name type="scientific">Arundinibacter roseus</name>
    <dbReference type="NCBI Taxonomy" id="2070510"/>
    <lineage>
        <taxon>Bacteria</taxon>
        <taxon>Pseudomonadati</taxon>
        <taxon>Bacteroidota</taxon>
        <taxon>Cytophagia</taxon>
        <taxon>Cytophagales</taxon>
        <taxon>Spirosomataceae</taxon>
        <taxon>Arundinibacter</taxon>
    </lineage>
</organism>
<protein>
    <recommendedName>
        <fullName evidence="3">Resolvase/invertase-type recombinase catalytic domain-containing protein</fullName>
    </recommendedName>
</protein>
<accession>A0A4R4JTL2</accession>
<sequence>MMEYARTGDTIVIWKLDGTTPQLLGRSTIKLTELIEELKNRGVNLTHYLRLMRAVKGPVIL</sequence>
<dbReference type="EMBL" id="SMJU01000026">
    <property type="protein sequence ID" value="TDB57948.1"/>
    <property type="molecule type" value="Genomic_DNA"/>
</dbReference>
<comment type="caution">
    <text evidence="1">The sequence shown here is derived from an EMBL/GenBank/DDBJ whole genome shotgun (WGS) entry which is preliminary data.</text>
</comment>
<gene>
    <name evidence="1" type="ORF">EZE20_23425</name>
</gene>
<proteinExistence type="predicted"/>
<evidence type="ECO:0000313" key="2">
    <source>
        <dbReference type="Proteomes" id="UP000295706"/>
    </source>
</evidence>
<dbReference type="OrthoDB" id="9797501at2"/>
<name>A0A4R4JTL2_9BACT</name>
<dbReference type="Gene3D" id="3.40.50.1390">
    <property type="entry name" value="Resolvase, N-terminal catalytic domain"/>
    <property type="match status" value="1"/>
</dbReference>
<dbReference type="SUPFAM" id="SSF53041">
    <property type="entry name" value="Resolvase-like"/>
    <property type="match status" value="1"/>
</dbReference>
<dbReference type="AlphaFoldDB" id="A0A4R4JTL2"/>
<dbReference type="InterPro" id="IPR036162">
    <property type="entry name" value="Resolvase-like_N_sf"/>
</dbReference>
<dbReference type="Proteomes" id="UP000295706">
    <property type="component" value="Unassembled WGS sequence"/>
</dbReference>
<evidence type="ECO:0000313" key="1">
    <source>
        <dbReference type="EMBL" id="TDB57948.1"/>
    </source>
</evidence>
<dbReference type="GO" id="GO:0003677">
    <property type="term" value="F:DNA binding"/>
    <property type="evidence" value="ECO:0007669"/>
    <property type="project" value="InterPro"/>
</dbReference>
<reference evidence="1 2" key="1">
    <citation type="submission" date="2019-02" db="EMBL/GenBank/DDBJ databases">
        <title>Arundinibacter roseus gen. nov., sp. nov., a new member of the family Cytophagaceae.</title>
        <authorList>
            <person name="Szuroczki S."/>
            <person name="Khayer B."/>
            <person name="Sproer C."/>
            <person name="Toumi M."/>
            <person name="Szabo A."/>
            <person name="Felfoldi T."/>
            <person name="Schumann P."/>
            <person name="Toth E."/>
        </authorList>
    </citation>
    <scope>NUCLEOTIDE SEQUENCE [LARGE SCALE GENOMIC DNA]</scope>
    <source>
        <strain evidence="1 2">DMA-k-7a</strain>
    </source>
</reference>
<keyword evidence="2" id="KW-1185">Reference proteome</keyword>
<dbReference type="GO" id="GO:0000150">
    <property type="term" value="F:DNA strand exchange activity"/>
    <property type="evidence" value="ECO:0007669"/>
    <property type="project" value="InterPro"/>
</dbReference>